<evidence type="ECO:0000313" key="2">
    <source>
        <dbReference type="Proteomes" id="UP000005953"/>
    </source>
</evidence>
<comment type="caution">
    <text evidence="1">The sequence shown here is derived from an EMBL/GenBank/DDBJ whole genome shotgun (WGS) entry which is preliminary data.</text>
</comment>
<dbReference type="Proteomes" id="UP000005953">
    <property type="component" value="Unassembled WGS sequence"/>
</dbReference>
<organism evidence="1 2">
    <name type="scientific">Reinekea blandensis MED297</name>
    <dbReference type="NCBI Taxonomy" id="314283"/>
    <lineage>
        <taxon>Bacteria</taxon>
        <taxon>Pseudomonadati</taxon>
        <taxon>Pseudomonadota</taxon>
        <taxon>Gammaproteobacteria</taxon>
        <taxon>Oceanospirillales</taxon>
        <taxon>Saccharospirillaceae</taxon>
        <taxon>Reinekea</taxon>
    </lineage>
</organism>
<dbReference type="STRING" id="314283.MED297_19467"/>
<name>A4B8Z8_9GAMM</name>
<dbReference type="HOGENOM" id="CLU_1495044_0_0_6"/>
<proteinExistence type="predicted"/>
<dbReference type="EMBL" id="AAOE01000001">
    <property type="protein sequence ID" value="EAR11099.1"/>
    <property type="molecule type" value="Genomic_DNA"/>
</dbReference>
<accession>A4B8Z8</accession>
<dbReference type="AlphaFoldDB" id="A4B8Z8"/>
<dbReference type="RefSeq" id="WP_008044513.1">
    <property type="nucleotide sequence ID" value="NZ_CH724151.1"/>
</dbReference>
<protein>
    <submittedName>
        <fullName evidence="1">Uncharacterized protein</fullName>
    </submittedName>
</protein>
<gene>
    <name evidence="1" type="ORF">MED297_19467</name>
</gene>
<reference evidence="1 2" key="1">
    <citation type="submission" date="2006-02" db="EMBL/GenBank/DDBJ databases">
        <authorList>
            <person name="Pinhassi J."/>
            <person name="Pedros-Alio C."/>
            <person name="Ferriera S."/>
            <person name="Johnson J."/>
            <person name="Kravitz S."/>
            <person name="Halpern A."/>
            <person name="Remington K."/>
            <person name="Beeson K."/>
            <person name="Tran B."/>
            <person name="Rogers Y.-H."/>
            <person name="Friedman R."/>
            <person name="Venter J.C."/>
        </authorList>
    </citation>
    <scope>NUCLEOTIDE SEQUENCE [LARGE SCALE GENOMIC DNA]</scope>
    <source>
        <strain evidence="1 2">MED297</strain>
    </source>
</reference>
<evidence type="ECO:0000313" key="1">
    <source>
        <dbReference type="EMBL" id="EAR11099.1"/>
    </source>
</evidence>
<dbReference type="PROSITE" id="PS51257">
    <property type="entry name" value="PROKAR_LIPOPROTEIN"/>
    <property type="match status" value="1"/>
</dbReference>
<sequence>MHARFIQSLTITFLALTLVTACDSLRTIYVDVTSETTVDTLPLNSTVFQPLGFDNFASFDVSSSAEFENSDASKNNIDESYVTGFVLEVTAPDDGTLEFIDALEVFMGQGDNDQRTRVAYLPDNTDTDVDTLYLTVYDDRDISQYLRADSTVIEIEAKGRTPDQKTTIQASMTFAVKLQL</sequence>
<keyword evidence="2" id="KW-1185">Reference proteome</keyword>